<protein>
    <submittedName>
        <fullName evidence="6">DNA mismatch repair protein MutS</fullName>
    </submittedName>
</protein>
<feature type="transmembrane region" description="Helical" evidence="4">
    <location>
        <begin position="215"/>
        <end position="237"/>
    </location>
</feature>
<dbReference type="Gene3D" id="1.10.1420.10">
    <property type="match status" value="1"/>
</dbReference>
<proteinExistence type="predicted"/>
<feature type="transmembrane region" description="Helical" evidence="4">
    <location>
        <begin position="58"/>
        <end position="75"/>
    </location>
</feature>
<organism evidence="6 7">
    <name type="scientific">Herpetosiphon gulosus</name>
    <dbReference type="NCBI Taxonomy" id="1973496"/>
    <lineage>
        <taxon>Bacteria</taxon>
        <taxon>Bacillati</taxon>
        <taxon>Chloroflexota</taxon>
        <taxon>Chloroflexia</taxon>
        <taxon>Herpetosiphonales</taxon>
        <taxon>Herpetosiphonaceae</taxon>
        <taxon>Herpetosiphon</taxon>
    </lineage>
</organism>
<dbReference type="Proteomes" id="UP001428290">
    <property type="component" value="Unassembled WGS sequence"/>
</dbReference>
<dbReference type="EMBL" id="BAABRU010000005">
    <property type="protein sequence ID" value="GAA5527863.1"/>
    <property type="molecule type" value="Genomic_DNA"/>
</dbReference>
<keyword evidence="7" id="KW-1185">Reference proteome</keyword>
<dbReference type="Pfam" id="PF00488">
    <property type="entry name" value="MutS_V"/>
    <property type="match status" value="1"/>
</dbReference>
<keyword evidence="4" id="KW-1133">Transmembrane helix</keyword>
<evidence type="ECO:0000313" key="7">
    <source>
        <dbReference type="Proteomes" id="UP001428290"/>
    </source>
</evidence>
<dbReference type="SUPFAM" id="SSF52540">
    <property type="entry name" value="P-loop containing nucleoside triphosphate hydrolases"/>
    <property type="match status" value="1"/>
</dbReference>
<comment type="caution">
    <text evidence="6">The sequence shown here is derived from an EMBL/GenBank/DDBJ whole genome shotgun (WGS) entry which is preliminary data.</text>
</comment>
<reference evidence="6 7" key="1">
    <citation type="submission" date="2024-02" db="EMBL/GenBank/DDBJ databases">
        <title>Herpetosiphon gulosus NBRC 112829.</title>
        <authorList>
            <person name="Ichikawa N."/>
            <person name="Katano-Makiyama Y."/>
            <person name="Hidaka K."/>
        </authorList>
    </citation>
    <scope>NUCLEOTIDE SEQUENCE [LARGE SCALE GENOMIC DNA]</scope>
    <source>
        <strain evidence="6 7">NBRC 112829</strain>
    </source>
</reference>
<dbReference type="Gene3D" id="3.40.50.300">
    <property type="entry name" value="P-loop containing nucleotide triphosphate hydrolases"/>
    <property type="match status" value="1"/>
</dbReference>
<dbReference type="InterPro" id="IPR045076">
    <property type="entry name" value="MutS"/>
</dbReference>
<dbReference type="PANTHER" id="PTHR11361">
    <property type="entry name" value="DNA MISMATCH REPAIR PROTEIN MUTS FAMILY MEMBER"/>
    <property type="match status" value="1"/>
</dbReference>
<keyword evidence="4" id="KW-0812">Transmembrane</keyword>
<dbReference type="RefSeq" id="WP_345721479.1">
    <property type="nucleotide sequence ID" value="NZ_BAABRU010000005.1"/>
</dbReference>
<evidence type="ECO:0000259" key="5">
    <source>
        <dbReference type="SMART" id="SM00534"/>
    </source>
</evidence>
<feature type="domain" description="DNA mismatch repair proteins mutS family" evidence="5">
    <location>
        <begin position="423"/>
        <end position="617"/>
    </location>
</feature>
<dbReference type="PANTHER" id="PTHR11361:SF99">
    <property type="entry name" value="DNA MISMATCH REPAIR PROTEIN"/>
    <property type="match status" value="1"/>
</dbReference>
<dbReference type="InterPro" id="IPR000432">
    <property type="entry name" value="DNA_mismatch_repair_MutS_C"/>
</dbReference>
<evidence type="ECO:0000313" key="6">
    <source>
        <dbReference type="EMBL" id="GAA5527863.1"/>
    </source>
</evidence>
<feature type="transmembrane region" description="Helical" evidence="4">
    <location>
        <begin position="243"/>
        <end position="263"/>
    </location>
</feature>
<sequence length="618" mass="68540">MSLPNQATPIETYRQRSASYQIELEQLRQRSDRFANLRLVLFGTALFAVIFGFANAPWWFVVAAALLIGFVWILIQHNTVEEQRQRSQALYQLNQYGVQRLERDWVNLPLRLPSLEIPADSYANDLDLVGRASLLHLLGHLPTALGLDTLLSWLLAPATPSTITSRQQAIAELAQNLQLREDLHVAAHHVSAERADFEQFLVWTEQPARVLNRMWVVWLARLLPIGPIAGLVAYLAGWTNVPYWLVLFILNIIVSNGLGLWANQVIMAVSARRKGFAGFGALFRAINEPQFQATLLRQAQSQLTANEVRADHQMARLSRLLSLADQRFSYFYIVLQGFSLWNIHIGWLLERWQRDVRGQARAWLTTLGEIEALAALATLQADHPNWTQAQLQTNDQVIATGLAHPLLRPDKAVANDLSIGPAGTLFLITGSNMAGKSTLMRAIGLNIVLAQTGSVVCASNLQLPVLRLATSMRINDSLEQGVSYYMAELLRLKMVLGEVEQARAAGQPALFLLDEILHGTNTRERTVAARHIIARLIGLGAIGAVSTHDLSLATAPDIAAISQPWYLTEHFERGEDGPSMTFDYQLRAGLAPSTNALKLMEIVGLVDQDVPLNVAANS</sequence>
<feature type="transmembrane region" description="Helical" evidence="4">
    <location>
        <begin position="328"/>
        <end position="349"/>
    </location>
</feature>
<evidence type="ECO:0000256" key="1">
    <source>
        <dbReference type="ARBA" id="ARBA00022741"/>
    </source>
</evidence>
<feature type="transmembrane region" description="Helical" evidence="4">
    <location>
        <begin position="35"/>
        <end position="52"/>
    </location>
</feature>
<keyword evidence="4" id="KW-0472">Membrane</keyword>
<evidence type="ECO:0000256" key="4">
    <source>
        <dbReference type="SAM" id="Phobius"/>
    </source>
</evidence>
<keyword evidence="3" id="KW-0238">DNA-binding</keyword>
<gene>
    <name evidence="6" type="primary">mutS_2</name>
    <name evidence="6" type="ORF">Hgul01_01656</name>
</gene>
<keyword evidence="2" id="KW-0067">ATP-binding</keyword>
<name>A0ABP9WZ58_9CHLR</name>
<dbReference type="SMART" id="SM00534">
    <property type="entry name" value="MUTSac"/>
    <property type="match status" value="1"/>
</dbReference>
<accession>A0ABP9WZ58</accession>
<dbReference type="InterPro" id="IPR036187">
    <property type="entry name" value="DNA_mismatch_repair_MutS_sf"/>
</dbReference>
<evidence type="ECO:0000256" key="3">
    <source>
        <dbReference type="ARBA" id="ARBA00023125"/>
    </source>
</evidence>
<keyword evidence="1" id="KW-0547">Nucleotide-binding</keyword>
<dbReference type="InterPro" id="IPR027417">
    <property type="entry name" value="P-loop_NTPase"/>
</dbReference>
<evidence type="ECO:0000256" key="2">
    <source>
        <dbReference type="ARBA" id="ARBA00022840"/>
    </source>
</evidence>
<dbReference type="SUPFAM" id="SSF48334">
    <property type="entry name" value="DNA repair protein MutS, domain III"/>
    <property type="match status" value="1"/>
</dbReference>